<keyword evidence="7 10" id="KW-0472">Membrane</keyword>
<dbReference type="GO" id="GO:0005886">
    <property type="term" value="C:plasma membrane"/>
    <property type="evidence" value="ECO:0007669"/>
    <property type="project" value="UniProtKB-SubCell"/>
</dbReference>
<feature type="transmembrane region" description="Helical" evidence="10">
    <location>
        <begin position="80"/>
        <end position="98"/>
    </location>
</feature>
<dbReference type="AlphaFoldDB" id="A0A7L7KR15"/>
<comment type="pathway">
    <text evidence="10">Lipid metabolism; phospholipid metabolism.</text>
</comment>
<feature type="transmembrane region" description="Helical" evidence="10">
    <location>
        <begin position="52"/>
        <end position="74"/>
    </location>
</feature>
<dbReference type="GO" id="GO:0008654">
    <property type="term" value="P:phospholipid biosynthetic process"/>
    <property type="evidence" value="ECO:0007669"/>
    <property type="project" value="UniProtKB-UniRule"/>
</dbReference>
<evidence type="ECO:0000256" key="8">
    <source>
        <dbReference type="ARBA" id="ARBA00023209"/>
    </source>
</evidence>
<dbReference type="RefSeq" id="WP_258878007.1">
    <property type="nucleotide sequence ID" value="NZ_CP048914.1"/>
</dbReference>
<feature type="transmembrane region" description="Helical" evidence="10">
    <location>
        <begin position="110"/>
        <end position="132"/>
    </location>
</feature>
<evidence type="ECO:0000256" key="4">
    <source>
        <dbReference type="ARBA" id="ARBA00022692"/>
    </source>
</evidence>
<evidence type="ECO:0000256" key="6">
    <source>
        <dbReference type="ARBA" id="ARBA00023098"/>
    </source>
</evidence>
<comment type="function">
    <text evidence="10">Catalyzes the transfer of an acyl group from acyl-phosphate (acyl-PO(4)) to glycerol-3-phosphate (G3P) to form lysophosphatidic acid (LPA). This enzyme utilizes acyl-phosphate as fatty acyl donor, but not acyl-CoA or acyl-ACP.</text>
</comment>
<dbReference type="EMBL" id="CP048914">
    <property type="protein sequence ID" value="QMS84394.1"/>
    <property type="molecule type" value="Genomic_DNA"/>
</dbReference>
<keyword evidence="3 10" id="KW-0808">Transferase</keyword>
<dbReference type="NCBIfam" id="TIGR00023">
    <property type="entry name" value="glycerol-3-phosphate 1-O-acyltransferase PlsY"/>
    <property type="match status" value="1"/>
</dbReference>
<keyword evidence="4 10" id="KW-0812">Transmembrane</keyword>
<evidence type="ECO:0000256" key="3">
    <source>
        <dbReference type="ARBA" id="ARBA00022679"/>
    </source>
</evidence>
<comment type="catalytic activity">
    <reaction evidence="10">
        <text>an acyl phosphate + sn-glycerol 3-phosphate = a 1-acyl-sn-glycero-3-phosphate + phosphate</text>
        <dbReference type="Rhea" id="RHEA:34075"/>
        <dbReference type="ChEBI" id="CHEBI:43474"/>
        <dbReference type="ChEBI" id="CHEBI:57597"/>
        <dbReference type="ChEBI" id="CHEBI:57970"/>
        <dbReference type="ChEBI" id="CHEBI:59918"/>
        <dbReference type="EC" id="2.3.1.275"/>
    </reaction>
</comment>
<accession>A0A7L7KR15</accession>
<evidence type="ECO:0000256" key="10">
    <source>
        <dbReference type="HAMAP-Rule" id="MF_01043"/>
    </source>
</evidence>
<evidence type="ECO:0000256" key="1">
    <source>
        <dbReference type="ARBA" id="ARBA00022475"/>
    </source>
</evidence>
<dbReference type="PANTHER" id="PTHR30309">
    <property type="entry name" value="INNER MEMBRANE PROTEIN YGIH"/>
    <property type="match status" value="1"/>
</dbReference>
<keyword evidence="8 10" id="KW-0594">Phospholipid biosynthesis</keyword>
<keyword evidence="1 10" id="KW-1003">Cell membrane</keyword>
<dbReference type="Proteomes" id="UP000514720">
    <property type="component" value="Chromosome"/>
</dbReference>
<keyword evidence="11" id="KW-0012">Acyltransferase</keyword>
<evidence type="ECO:0000256" key="9">
    <source>
        <dbReference type="ARBA" id="ARBA00023264"/>
    </source>
</evidence>
<keyword evidence="2 10" id="KW-0444">Lipid biosynthesis</keyword>
<keyword evidence="5 10" id="KW-1133">Transmembrane helix</keyword>
<keyword evidence="12" id="KW-1185">Reference proteome</keyword>
<dbReference type="PANTHER" id="PTHR30309:SF0">
    <property type="entry name" value="GLYCEROL-3-PHOSPHATE ACYLTRANSFERASE-RELATED"/>
    <property type="match status" value="1"/>
</dbReference>
<dbReference type="SMART" id="SM01207">
    <property type="entry name" value="G3P_acyltransf"/>
    <property type="match status" value="1"/>
</dbReference>
<comment type="subunit">
    <text evidence="10">Probably interacts with PlsX.</text>
</comment>
<protein>
    <recommendedName>
        <fullName evidence="10">Glycerol-3-phosphate acyltransferase</fullName>
    </recommendedName>
    <alternativeName>
        <fullName evidence="10">Acyl-PO4 G3P acyltransferase</fullName>
    </alternativeName>
    <alternativeName>
        <fullName evidence="10">Acyl-phosphate--glycerol-3-phosphate acyltransferase</fullName>
    </alternativeName>
    <alternativeName>
        <fullName evidence="10">G3P acyltransferase</fullName>
        <shortName evidence="10">GPAT</shortName>
        <ecNumber evidence="10">2.3.1.275</ecNumber>
    </alternativeName>
    <alternativeName>
        <fullName evidence="10">Lysophosphatidic acid synthase</fullName>
        <shortName evidence="10">LPA synthase</shortName>
    </alternativeName>
</protein>
<dbReference type="UniPathway" id="UPA00085"/>
<dbReference type="HAMAP" id="MF_01043">
    <property type="entry name" value="PlsY"/>
    <property type="match status" value="1"/>
</dbReference>
<dbReference type="EC" id="2.3.1.275" evidence="10"/>
<keyword evidence="9 10" id="KW-1208">Phospholipid metabolism</keyword>
<evidence type="ECO:0000313" key="12">
    <source>
        <dbReference type="Proteomes" id="UP000514720"/>
    </source>
</evidence>
<comment type="similarity">
    <text evidence="10">Belongs to the PlsY family.</text>
</comment>
<dbReference type="GO" id="GO:0043772">
    <property type="term" value="F:acyl-phosphate glycerol-3-phosphate acyltransferase activity"/>
    <property type="evidence" value="ECO:0007669"/>
    <property type="project" value="UniProtKB-UniRule"/>
</dbReference>
<organism evidence="11 12">
    <name type="scientific">Candidatus Xianfuyuplasma coldseepsis</name>
    <dbReference type="NCBI Taxonomy" id="2782163"/>
    <lineage>
        <taxon>Bacteria</taxon>
        <taxon>Bacillati</taxon>
        <taxon>Mycoplasmatota</taxon>
        <taxon>Mollicutes</taxon>
        <taxon>Candidatus Izemoplasmatales</taxon>
        <taxon>Candidatus Izemoplasmataceae</taxon>
        <taxon>Candidatus Xianfuyuplasma</taxon>
    </lineage>
</organism>
<name>A0A7L7KR15_9MOLU</name>
<feature type="transmembrane region" description="Helical" evidence="10">
    <location>
        <begin position="6"/>
        <end position="25"/>
    </location>
</feature>
<comment type="subcellular location">
    <subcellularLocation>
        <location evidence="10">Cell membrane</location>
        <topology evidence="10">Multi-pass membrane protein</topology>
    </subcellularLocation>
</comment>
<feature type="transmembrane region" description="Helical" evidence="10">
    <location>
        <begin position="152"/>
        <end position="175"/>
    </location>
</feature>
<evidence type="ECO:0000256" key="7">
    <source>
        <dbReference type="ARBA" id="ARBA00023136"/>
    </source>
</evidence>
<evidence type="ECO:0000256" key="5">
    <source>
        <dbReference type="ARBA" id="ARBA00022989"/>
    </source>
</evidence>
<keyword evidence="6 10" id="KW-0443">Lipid metabolism</keyword>
<evidence type="ECO:0000256" key="2">
    <source>
        <dbReference type="ARBA" id="ARBA00022516"/>
    </source>
</evidence>
<dbReference type="InterPro" id="IPR003811">
    <property type="entry name" value="G3P_acylTferase_PlsY"/>
</dbReference>
<dbReference type="KEGG" id="xcl:G4Z02_01100"/>
<proteinExistence type="inferred from homology"/>
<reference evidence="11 12" key="1">
    <citation type="submission" date="2020-02" db="EMBL/GenBank/DDBJ databases">
        <authorList>
            <person name="Zheng R.K."/>
            <person name="Sun C.M."/>
        </authorList>
    </citation>
    <scope>NUCLEOTIDE SEQUENCE [LARGE SCALE GENOMIC DNA]</scope>
    <source>
        <strain evidence="12">zrk13</strain>
    </source>
</reference>
<evidence type="ECO:0000313" key="11">
    <source>
        <dbReference type="EMBL" id="QMS84394.1"/>
    </source>
</evidence>
<dbReference type="Pfam" id="PF02660">
    <property type="entry name" value="G3P_acyltransf"/>
    <property type="match status" value="1"/>
</dbReference>
<gene>
    <name evidence="10 11" type="primary">plsY</name>
    <name evidence="11" type="ORF">G4Z02_01100</name>
</gene>
<sequence length="210" mass="23900">MIYALLFLASYLVGHINPAILVSRWRRGIDIREINSKNAGTSNVTMTIGYRWGIFVLLMDILKGLVPALIVRLVYPENDILWFVSGLGAILGHIYPVLYQFKGGKGTATFGGVLFATVPLYAVGLLLLFALVLYLTDYIALSTLVAIVLTPIVLYLMGFHWISVLLMLVFSFISFSKHFENYRRIWNKEEVGLRKFHRNKDQIRVEKNTQ</sequence>